<feature type="signal peptide" evidence="8">
    <location>
        <begin position="1"/>
        <end position="30"/>
    </location>
</feature>
<evidence type="ECO:0000256" key="5">
    <source>
        <dbReference type="ARBA" id="ARBA00023157"/>
    </source>
</evidence>
<dbReference type="GO" id="GO:0006955">
    <property type="term" value="P:immune response"/>
    <property type="evidence" value="ECO:0007669"/>
    <property type="project" value="TreeGrafter"/>
</dbReference>
<name>A0A6P5LFC1_PHACI</name>
<dbReference type="PANTHER" id="PTHR16675:SF67">
    <property type="entry name" value="IG-LIKE DOMAIN-CONTAINING PROTEIN"/>
    <property type="match status" value="1"/>
</dbReference>
<evidence type="ECO:0000313" key="11">
    <source>
        <dbReference type="RefSeq" id="XP_020856792.1"/>
    </source>
</evidence>
<dbReference type="SMART" id="SM00407">
    <property type="entry name" value="IGc1"/>
    <property type="match status" value="1"/>
</dbReference>
<sequence>MENQRRRKGSLTSWLLVLSVFALREYQIEGLRTTRAQEHTHMEKSPEKQASLQTHHRHECQFTAVGKTSLLDYTVLHVIDDVDVCSYDKQNKQFVVKESWMSLALGEEFIQHKKKVISESEMYFRLALTLLSRNDTKSDKNHTIQLFAGCELDNDIDIGSHIQFAMDGEDFMKINDQTNDWTAMKPEAEHLKSLAESNLGSKIREKNMKKYCFDMMRKILQYSSMKENVAPEVIVSRRDAPDGRVTFNCTATGFYPRSIQLHWEKDGQLGVWGQESSSGTLPNADSTFYLQISLELPPGDSDTGYTCVVEHSTLQTPAVYTVPEKPTVKRPWAMALGLLTVIILVLSCAGAFVIWKKKNTGHRTHEQATVDGEGTL</sequence>
<dbReference type="Pfam" id="PF00129">
    <property type="entry name" value="MHC_I"/>
    <property type="match status" value="1"/>
</dbReference>
<protein>
    <submittedName>
        <fullName evidence="11">Class I histocompatibility antigen, F10 alpha chain-like</fullName>
    </submittedName>
</protein>
<dbReference type="Gene3D" id="2.60.40.10">
    <property type="entry name" value="Immunoglobulins"/>
    <property type="match status" value="1"/>
</dbReference>
<keyword evidence="4 7" id="KW-0472">Membrane</keyword>
<dbReference type="KEGG" id="pcw:110218421"/>
<evidence type="ECO:0000256" key="1">
    <source>
        <dbReference type="ARBA" id="ARBA00004236"/>
    </source>
</evidence>
<dbReference type="SUPFAM" id="SSF48726">
    <property type="entry name" value="Immunoglobulin"/>
    <property type="match status" value="1"/>
</dbReference>
<dbReference type="GO" id="GO:0009897">
    <property type="term" value="C:external side of plasma membrane"/>
    <property type="evidence" value="ECO:0007669"/>
    <property type="project" value="TreeGrafter"/>
</dbReference>
<dbReference type="FunFam" id="2.60.40.10:FF:002056">
    <property type="entry name" value="MHC class I antigen"/>
    <property type="match status" value="1"/>
</dbReference>
<dbReference type="InterPro" id="IPR003597">
    <property type="entry name" value="Ig_C1-set"/>
</dbReference>
<dbReference type="FunFam" id="3.30.500.10:FF:000003">
    <property type="entry name" value="IgG receptor FcRn large subunit p51"/>
    <property type="match status" value="1"/>
</dbReference>
<evidence type="ECO:0000259" key="9">
    <source>
        <dbReference type="PROSITE" id="PS50835"/>
    </source>
</evidence>
<evidence type="ECO:0000256" key="8">
    <source>
        <dbReference type="SAM" id="SignalP"/>
    </source>
</evidence>
<dbReference type="InterPro" id="IPR050208">
    <property type="entry name" value="MHC_class-I_related"/>
</dbReference>
<dbReference type="Proteomes" id="UP000515140">
    <property type="component" value="Unplaced"/>
</dbReference>
<proteinExistence type="predicted"/>
<dbReference type="InterPro" id="IPR007110">
    <property type="entry name" value="Ig-like_dom"/>
</dbReference>
<dbReference type="GeneID" id="110218421"/>
<dbReference type="Gene3D" id="3.30.500.10">
    <property type="entry name" value="MHC class I-like antigen recognition-like"/>
    <property type="match status" value="1"/>
</dbReference>
<evidence type="ECO:0000256" key="3">
    <source>
        <dbReference type="ARBA" id="ARBA00022729"/>
    </source>
</evidence>
<dbReference type="RefSeq" id="XP_020856792.1">
    <property type="nucleotide sequence ID" value="XM_021001133.1"/>
</dbReference>
<dbReference type="PANTHER" id="PTHR16675">
    <property type="entry name" value="MHC CLASS I-RELATED"/>
    <property type="match status" value="1"/>
</dbReference>
<evidence type="ECO:0000256" key="7">
    <source>
        <dbReference type="SAM" id="Phobius"/>
    </source>
</evidence>
<reference evidence="11" key="1">
    <citation type="submission" date="2025-08" db="UniProtKB">
        <authorList>
            <consortium name="RefSeq"/>
        </authorList>
    </citation>
    <scope>IDENTIFICATION</scope>
    <source>
        <tissue evidence="11">Spleen</tissue>
    </source>
</reference>
<keyword evidence="5" id="KW-1015">Disulfide bond</keyword>
<evidence type="ECO:0000256" key="2">
    <source>
        <dbReference type="ARBA" id="ARBA00022475"/>
    </source>
</evidence>
<evidence type="ECO:0000256" key="6">
    <source>
        <dbReference type="ARBA" id="ARBA00023180"/>
    </source>
</evidence>
<dbReference type="InParanoid" id="A0A6P5LFC1"/>
<accession>A0A6P5LFC1</accession>
<gene>
    <name evidence="11" type="primary">LOC110218421</name>
</gene>
<dbReference type="InterPro" id="IPR037055">
    <property type="entry name" value="MHC_I-like_Ag-recog_sf"/>
</dbReference>
<dbReference type="Pfam" id="PF07654">
    <property type="entry name" value="C1-set"/>
    <property type="match status" value="1"/>
</dbReference>
<keyword evidence="6" id="KW-0325">Glycoprotein</keyword>
<keyword evidence="2" id="KW-1003">Cell membrane</keyword>
<feature type="chain" id="PRO_5027952928" evidence="8">
    <location>
        <begin position="31"/>
        <end position="376"/>
    </location>
</feature>
<keyword evidence="7" id="KW-0812">Transmembrane</keyword>
<keyword evidence="10" id="KW-1185">Reference proteome</keyword>
<dbReference type="AlphaFoldDB" id="A0A6P5LFC1"/>
<dbReference type="SUPFAM" id="SSF54452">
    <property type="entry name" value="MHC antigen-recognition domain"/>
    <property type="match status" value="1"/>
</dbReference>
<feature type="domain" description="Ig-like" evidence="9">
    <location>
        <begin position="231"/>
        <end position="321"/>
    </location>
</feature>
<keyword evidence="3 8" id="KW-0732">Signal</keyword>
<dbReference type="InterPro" id="IPR011162">
    <property type="entry name" value="MHC_I/II-like_Ag-recog"/>
</dbReference>
<evidence type="ECO:0000256" key="4">
    <source>
        <dbReference type="ARBA" id="ARBA00023136"/>
    </source>
</evidence>
<evidence type="ECO:0000313" key="10">
    <source>
        <dbReference type="Proteomes" id="UP000515140"/>
    </source>
</evidence>
<dbReference type="GO" id="GO:0005615">
    <property type="term" value="C:extracellular space"/>
    <property type="evidence" value="ECO:0007669"/>
    <property type="project" value="TreeGrafter"/>
</dbReference>
<keyword evidence="7" id="KW-1133">Transmembrane helix</keyword>
<dbReference type="InterPro" id="IPR036179">
    <property type="entry name" value="Ig-like_dom_sf"/>
</dbReference>
<feature type="transmembrane region" description="Helical" evidence="7">
    <location>
        <begin position="332"/>
        <end position="355"/>
    </location>
</feature>
<organism evidence="10 11">
    <name type="scientific">Phascolarctos cinereus</name>
    <name type="common">Koala</name>
    <dbReference type="NCBI Taxonomy" id="38626"/>
    <lineage>
        <taxon>Eukaryota</taxon>
        <taxon>Metazoa</taxon>
        <taxon>Chordata</taxon>
        <taxon>Craniata</taxon>
        <taxon>Vertebrata</taxon>
        <taxon>Euteleostomi</taxon>
        <taxon>Mammalia</taxon>
        <taxon>Metatheria</taxon>
        <taxon>Diprotodontia</taxon>
        <taxon>Phascolarctidae</taxon>
        <taxon>Phascolarctos</taxon>
    </lineage>
</organism>
<dbReference type="PROSITE" id="PS50835">
    <property type="entry name" value="IG_LIKE"/>
    <property type="match status" value="1"/>
</dbReference>
<dbReference type="InterPro" id="IPR013783">
    <property type="entry name" value="Ig-like_fold"/>
</dbReference>
<comment type="subcellular location">
    <subcellularLocation>
        <location evidence="1">Cell membrane</location>
    </subcellularLocation>
</comment>
<dbReference type="InterPro" id="IPR011161">
    <property type="entry name" value="MHC_I-like_Ag-recog"/>
</dbReference>
<dbReference type="InterPro" id="IPR003006">
    <property type="entry name" value="Ig/MHC_CS"/>
</dbReference>
<dbReference type="PROSITE" id="PS00290">
    <property type="entry name" value="IG_MHC"/>
    <property type="match status" value="1"/>
</dbReference>